<dbReference type="PANTHER" id="PTHR30269:SF0">
    <property type="entry name" value="MEMBRANE TRANSPORTER PROTEIN YFCA-RELATED"/>
    <property type="match status" value="1"/>
</dbReference>
<keyword evidence="7 8" id="KW-0472">Membrane</keyword>
<dbReference type="OrthoDB" id="554695at2"/>
<evidence type="ECO:0000256" key="7">
    <source>
        <dbReference type="ARBA" id="ARBA00023136"/>
    </source>
</evidence>
<gene>
    <name evidence="9" type="ORF">SAMN05421829_107167</name>
</gene>
<feature type="transmembrane region" description="Helical" evidence="8">
    <location>
        <begin position="103"/>
        <end position="120"/>
    </location>
</feature>
<dbReference type="InterPro" id="IPR002781">
    <property type="entry name" value="TM_pro_TauE-like"/>
</dbReference>
<dbReference type="EMBL" id="FTMD01000007">
    <property type="protein sequence ID" value="SIQ86395.1"/>
    <property type="molecule type" value="Genomic_DNA"/>
</dbReference>
<keyword evidence="5 8" id="KW-0812">Transmembrane</keyword>
<dbReference type="Proteomes" id="UP000186819">
    <property type="component" value="Unassembled WGS sequence"/>
</dbReference>
<reference evidence="10" key="1">
    <citation type="submission" date="2017-01" db="EMBL/GenBank/DDBJ databases">
        <authorList>
            <person name="Varghese N."/>
            <person name="Submissions S."/>
        </authorList>
    </citation>
    <scope>NUCLEOTIDE SEQUENCE [LARGE SCALE GENOMIC DNA]</scope>
    <source>
        <strain evidence="10">ATCC 51758</strain>
    </source>
</reference>
<evidence type="ECO:0000256" key="3">
    <source>
        <dbReference type="ARBA" id="ARBA00022448"/>
    </source>
</evidence>
<proteinExistence type="inferred from homology"/>
<feature type="transmembrane region" description="Helical" evidence="8">
    <location>
        <begin position="181"/>
        <end position="198"/>
    </location>
</feature>
<comment type="similarity">
    <text evidence="2 8">Belongs to the 4-toluene sulfonate uptake permease (TSUP) (TC 2.A.102) family.</text>
</comment>
<evidence type="ECO:0000256" key="4">
    <source>
        <dbReference type="ARBA" id="ARBA00022475"/>
    </source>
</evidence>
<accession>A0A1N6W8X3</accession>
<evidence type="ECO:0000256" key="6">
    <source>
        <dbReference type="ARBA" id="ARBA00022989"/>
    </source>
</evidence>
<name>A0A1N6W8X3_9RHOO</name>
<dbReference type="AlphaFoldDB" id="A0A1N6W8X3"/>
<feature type="transmembrane region" description="Helical" evidence="8">
    <location>
        <begin position="140"/>
        <end position="169"/>
    </location>
</feature>
<dbReference type="Pfam" id="PF01925">
    <property type="entry name" value="TauE"/>
    <property type="match status" value="1"/>
</dbReference>
<keyword evidence="10" id="KW-1185">Reference proteome</keyword>
<feature type="transmembrane region" description="Helical" evidence="8">
    <location>
        <begin position="73"/>
        <end position="91"/>
    </location>
</feature>
<evidence type="ECO:0000256" key="1">
    <source>
        <dbReference type="ARBA" id="ARBA00004651"/>
    </source>
</evidence>
<keyword evidence="4 8" id="KW-1003">Cell membrane</keyword>
<keyword evidence="3" id="KW-0813">Transport</keyword>
<organism evidence="9 10">
    <name type="scientific">Aromatoleum tolulyticum</name>
    <dbReference type="NCBI Taxonomy" id="34027"/>
    <lineage>
        <taxon>Bacteria</taxon>
        <taxon>Pseudomonadati</taxon>
        <taxon>Pseudomonadota</taxon>
        <taxon>Betaproteobacteria</taxon>
        <taxon>Rhodocyclales</taxon>
        <taxon>Rhodocyclaceae</taxon>
        <taxon>Aromatoleum</taxon>
    </lineage>
</organism>
<dbReference type="RefSeq" id="WP_076602453.1">
    <property type="nucleotide sequence ID" value="NZ_FTMD01000007.1"/>
</dbReference>
<dbReference type="STRING" id="34027.SAMN05421829_107167"/>
<evidence type="ECO:0000256" key="8">
    <source>
        <dbReference type="RuleBase" id="RU363041"/>
    </source>
</evidence>
<dbReference type="InterPro" id="IPR052017">
    <property type="entry name" value="TSUP"/>
</dbReference>
<sequence length="259" mass="27190">MLDSEWLFVGLGLAAFFAGVVDAVVGGGGLIQIPALFSAFPNGSPATLFGTNKLSSVVGTTSAAIQYGRRVAIPWRVALPGALAAFIGSWFGARTVAYLSPELLRPLVLGLLILVAIYTFRRKDFGTGGDVLLDGRRSVVVALGIGAVIGFYDGFFGPGTGSFLIFLFVRLLGMDFLRASVSAKILNVSTNVAAILFFASSVELLWAVAAVMASCNLAGALVGSRLALRHGAGFVRRMFLGVLCVLIGKIAYDLVTRLH</sequence>
<feature type="transmembrane region" description="Helical" evidence="8">
    <location>
        <begin position="234"/>
        <end position="252"/>
    </location>
</feature>
<keyword evidence="6 8" id="KW-1133">Transmembrane helix</keyword>
<dbReference type="PANTHER" id="PTHR30269">
    <property type="entry name" value="TRANSMEMBRANE PROTEIN YFCA"/>
    <property type="match status" value="1"/>
</dbReference>
<evidence type="ECO:0000256" key="2">
    <source>
        <dbReference type="ARBA" id="ARBA00009142"/>
    </source>
</evidence>
<feature type="transmembrane region" description="Helical" evidence="8">
    <location>
        <begin position="204"/>
        <end position="222"/>
    </location>
</feature>
<dbReference type="GO" id="GO:0005886">
    <property type="term" value="C:plasma membrane"/>
    <property type="evidence" value="ECO:0007669"/>
    <property type="project" value="UniProtKB-SubCell"/>
</dbReference>
<comment type="subcellular location">
    <subcellularLocation>
        <location evidence="1 8">Cell membrane</location>
        <topology evidence="1 8">Multi-pass membrane protein</topology>
    </subcellularLocation>
</comment>
<evidence type="ECO:0000313" key="10">
    <source>
        <dbReference type="Proteomes" id="UP000186819"/>
    </source>
</evidence>
<evidence type="ECO:0000313" key="9">
    <source>
        <dbReference type="EMBL" id="SIQ86395.1"/>
    </source>
</evidence>
<protein>
    <recommendedName>
        <fullName evidence="8">Probable membrane transporter protein</fullName>
    </recommendedName>
</protein>
<evidence type="ECO:0000256" key="5">
    <source>
        <dbReference type="ARBA" id="ARBA00022692"/>
    </source>
</evidence>